<dbReference type="InterPro" id="IPR013783">
    <property type="entry name" value="Ig-like_fold"/>
</dbReference>
<evidence type="ECO:0000313" key="6">
    <source>
        <dbReference type="Ensembl" id="ENSACLP00000056956.1"/>
    </source>
</evidence>
<name>A0AAX7TTU0_ASTCA</name>
<dbReference type="InterPro" id="IPR003599">
    <property type="entry name" value="Ig_sub"/>
</dbReference>
<keyword evidence="3" id="KW-0472">Membrane</keyword>
<feature type="domain" description="Ig-like" evidence="5">
    <location>
        <begin position="115"/>
        <end position="189"/>
    </location>
</feature>
<dbReference type="Gene3D" id="2.60.40.10">
    <property type="entry name" value="Immunoglobulins"/>
    <property type="match status" value="2"/>
</dbReference>
<reference evidence="6" key="3">
    <citation type="submission" date="2025-08" db="UniProtKB">
        <authorList>
            <consortium name="Ensembl"/>
        </authorList>
    </citation>
    <scope>IDENTIFICATION</scope>
</reference>
<reference evidence="6" key="4">
    <citation type="submission" date="2025-09" db="UniProtKB">
        <authorList>
            <consortium name="Ensembl"/>
        </authorList>
    </citation>
    <scope>IDENTIFICATION</scope>
</reference>
<evidence type="ECO:0000256" key="1">
    <source>
        <dbReference type="ARBA" id="ARBA00022729"/>
    </source>
</evidence>
<dbReference type="GO" id="GO:0009897">
    <property type="term" value="C:external side of plasma membrane"/>
    <property type="evidence" value="ECO:0007669"/>
    <property type="project" value="TreeGrafter"/>
</dbReference>
<keyword evidence="7" id="KW-1185">Reference proteome</keyword>
<evidence type="ECO:0000256" key="2">
    <source>
        <dbReference type="ARBA" id="ARBA00023157"/>
    </source>
</evidence>
<dbReference type="GO" id="GO:0006955">
    <property type="term" value="P:immune response"/>
    <property type="evidence" value="ECO:0007669"/>
    <property type="project" value="TreeGrafter"/>
</dbReference>
<keyword evidence="1 4" id="KW-0732">Signal</keyword>
<evidence type="ECO:0000256" key="3">
    <source>
        <dbReference type="SAM" id="Phobius"/>
    </source>
</evidence>
<dbReference type="AlphaFoldDB" id="A0AAX7TTU0"/>
<dbReference type="Ensembl" id="ENSACLT00000085428.1">
    <property type="protein sequence ID" value="ENSACLP00000056956.1"/>
    <property type="gene ID" value="ENSACLG00000037926.1"/>
</dbReference>
<keyword evidence="3" id="KW-1133">Transmembrane helix</keyword>
<evidence type="ECO:0000313" key="7">
    <source>
        <dbReference type="Proteomes" id="UP000265100"/>
    </source>
</evidence>
<evidence type="ECO:0000259" key="5">
    <source>
        <dbReference type="PROSITE" id="PS50835"/>
    </source>
</evidence>
<dbReference type="InterPro" id="IPR007110">
    <property type="entry name" value="Ig-like_dom"/>
</dbReference>
<dbReference type="PROSITE" id="PS50835">
    <property type="entry name" value="IG_LIKE"/>
    <property type="match status" value="1"/>
</dbReference>
<sequence length="326" mass="36085">MVFRATCIKLLITVKILLCAHDDNVGAVFLRVLPNRSQFFEYESVTFYCKGVSHSNIVHKLRGKMKSCSYTNEKTAAGLSCFIKNVYTDDSGEFICETGGGEKSNIINITVTAGPVILESPAVPVMEGEAVTLSCRNKTTSSNFTAEFYKDGILIRKSSTGYMTIGRVLNFHEGFYKCSISGAGESPVSWLNVTDSSKKESHPATPWIIVTVLLGVVLVVGALRRFGKDYWDRALLYLSTKVRTSDSTERQTEASAPNASRATYATVNKNRKKTDEDGLSSGPCYYLVEQEYAEVNEEPEKSTARRTSSHVYQLVPDDAFYSVLQE</sequence>
<dbReference type="GO" id="GO:0007166">
    <property type="term" value="P:cell surface receptor signaling pathway"/>
    <property type="evidence" value="ECO:0007669"/>
    <property type="project" value="TreeGrafter"/>
</dbReference>
<dbReference type="InterPro" id="IPR036179">
    <property type="entry name" value="Ig-like_dom_sf"/>
</dbReference>
<reference evidence="6 7" key="1">
    <citation type="submission" date="2018-05" db="EMBL/GenBank/DDBJ databases">
        <authorList>
            <person name="Datahose"/>
        </authorList>
    </citation>
    <scope>NUCLEOTIDE SEQUENCE</scope>
</reference>
<feature type="chain" id="PRO_5044270830" description="Ig-like domain-containing protein" evidence="4">
    <location>
        <begin position="20"/>
        <end position="326"/>
    </location>
</feature>
<keyword evidence="2" id="KW-1015">Disulfide bond</keyword>
<keyword evidence="3" id="KW-0812">Transmembrane</keyword>
<protein>
    <recommendedName>
        <fullName evidence="5">Ig-like domain-containing protein</fullName>
    </recommendedName>
</protein>
<dbReference type="SMART" id="SM00409">
    <property type="entry name" value="IG"/>
    <property type="match status" value="2"/>
</dbReference>
<proteinExistence type="predicted"/>
<accession>A0AAX7TTU0</accession>
<reference evidence="7" key="2">
    <citation type="submission" date="2023-03" db="EMBL/GenBank/DDBJ databases">
        <authorList>
            <consortium name="Wellcome Sanger Institute Data Sharing"/>
        </authorList>
    </citation>
    <scope>NUCLEOTIDE SEQUENCE [LARGE SCALE GENOMIC DNA]</scope>
</reference>
<feature type="signal peptide" evidence="4">
    <location>
        <begin position="1"/>
        <end position="19"/>
    </location>
</feature>
<dbReference type="Proteomes" id="UP000265100">
    <property type="component" value="Chromosome 3"/>
</dbReference>
<dbReference type="PANTHER" id="PTHR11481">
    <property type="entry name" value="IMMUNOGLOBULIN FC RECEPTOR"/>
    <property type="match status" value="1"/>
</dbReference>
<evidence type="ECO:0000256" key="4">
    <source>
        <dbReference type="SAM" id="SignalP"/>
    </source>
</evidence>
<dbReference type="InterPro" id="IPR050488">
    <property type="entry name" value="Ig_Fc_receptor"/>
</dbReference>
<organism evidence="6 7">
    <name type="scientific">Astatotilapia calliptera</name>
    <name type="common">Eastern happy</name>
    <name type="synonym">Chromis callipterus</name>
    <dbReference type="NCBI Taxonomy" id="8154"/>
    <lineage>
        <taxon>Eukaryota</taxon>
        <taxon>Metazoa</taxon>
        <taxon>Chordata</taxon>
        <taxon>Craniata</taxon>
        <taxon>Vertebrata</taxon>
        <taxon>Euteleostomi</taxon>
        <taxon>Actinopterygii</taxon>
        <taxon>Neopterygii</taxon>
        <taxon>Teleostei</taxon>
        <taxon>Neoteleostei</taxon>
        <taxon>Acanthomorphata</taxon>
        <taxon>Ovalentaria</taxon>
        <taxon>Cichlomorphae</taxon>
        <taxon>Cichliformes</taxon>
        <taxon>Cichlidae</taxon>
        <taxon>African cichlids</taxon>
        <taxon>Pseudocrenilabrinae</taxon>
        <taxon>Haplochromini</taxon>
        <taxon>Astatotilapia</taxon>
    </lineage>
</organism>
<feature type="transmembrane region" description="Helical" evidence="3">
    <location>
        <begin position="204"/>
        <end position="223"/>
    </location>
</feature>
<dbReference type="SUPFAM" id="SSF48726">
    <property type="entry name" value="Immunoglobulin"/>
    <property type="match status" value="2"/>
</dbReference>
<dbReference type="PANTHER" id="PTHR11481:SF64">
    <property type="entry name" value="FC RECEPTOR-LIKE PROTEIN 4"/>
    <property type="match status" value="1"/>
</dbReference>
<dbReference type="GO" id="GO:0004888">
    <property type="term" value="F:transmembrane signaling receptor activity"/>
    <property type="evidence" value="ECO:0007669"/>
    <property type="project" value="TreeGrafter"/>
</dbReference>
<dbReference type="GeneTree" id="ENSGT00940000163711"/>